<dbReference type="RefSeq" id="WP_155300446.1">
    <property type="nucleotide sequence ID" value="NZ_BMQG01000037.1"/>
</dbReference>
<reference evidence="2" key="1">
    <citation type="journal article" date="2019" name="Int. J. Syst. Evol. Microbiol.">
        <title>The Global Catalogue of Microorganisms (GCM) 10K type strain sequencing project: providing services to taxonomists for standard genome sequencing and annotation.</title>
        <authorList>
            <consortium name="The Broad Institute Genomics Platform"/>
            <consortium name="The Broad Institute Genome Sequencing Center for Infectious Disease"/>
            <person name="Wu L."/>
            <person name="Ma J."/>
        </authorList>
    </citation>
    <scope>NUCLEOTIDE SEQUENCE [LARGE SCALE GENOMIC DNA]</scope>
    <source>
        <strain evidence="2">JCM 31047</strain>
    </source>
</reference>
<proteinExistence type="predicted"/>
<sequence>MAGGIPDETLVIHDANGYAPGTQFRLMVTRPAVSGGKDWFEVGRAWVSQQGRAVLAEVAVVMPAGETKLVILPQRKRGRA</sequence>
<evidence type="ECO:0000313" key="1">
    <source>
        <dbReference type="EMBL" id="GGM60404.1"/>
    </source>
</evidence>
<accession>A0A8H9LAN0</accession>
<name>A0A8H9LAN0_9DEIO</name>
<dbReference type="EMBL" id="BMQG01000037">
    <property type="protein sequence ID" value="GGM60404.1"/>
    <property type="molecule type" value="Genomic_DNA"/>
</dbReference>
<keyword evidence="2" id="KW-1185">Reference proteome</keyword>
<protein>
    <submittedName>
        <fullName evidence="1">Uncharacterized protein</fullName>
    </submittedName>
</protein>
<organism evidence="1 2">
    <name type="scientific">Deinococcus arenae</name>
    <dbReference type="NCBI Taxonomy" id="1452751"/>
    <lineage>
        <taxon>Bacteria</taxon>
        <taxon>Thermotogati</taxon>
        <taxon>Deinococcota</taxon>
        <taxon>Deinococci</taxon>
        <taxon>Deinococcales</taxon>
        <taxon>Deinococcaceae</taxon>
        <taxon>Deinococcus</taxon>
    </lineage>
</organism>
<dbReference type="Proteomes" id="UP000600547">
    <property type="component" value="Unassembled WGS sequence"/>
</dbReference>
<dbReference type="AlphaFoldDB" id="A0A8H9LAN0"/>
<evidence type="ECO:0000313" key="2">
    <source>
        <dbReference type="Proteomes" id="UP000600547"/>
    </source>
</evidence>
<comment type="caution">
    <text evidence="1">The sequence shown here is derived from an EMBL/GenBank/DDBJ whole genome shotgun (WGS) entry which is preliminary data.</text>
</comment>
<gene>
    <name evidence="1" type="ORF">GCM10008956_40110</name>
</gene>